<accession>S2DJ56</accession>
<evidence type="ECO:0000313" key="2">
    <source>
        <dbReference type="Proteomes" id="UP000006073"/>
    </source>
</evidence>
<proteinExistence type="predicted"/>
<gene>
    <name evidence="1" type="ORF">A33Q_0772</name>
</gene>
<organism evidence="1 2">
    <name type="scientific">Indibacter alkaliphilus (strain CCUG 57479 / KCTC 22604 / LW1)</name>
    <dbReference type="NCBI Taxonomy" id="1189612"/>
    <lineage>
        <taxon>Bacteria</taxon>
        <taxon>Pseudomonadati</taxon>
        <taxon>Bacteroidota</taxon>
        <taxon>Cytophagia</taxon>
        <taxon>Cytophagales</taxon>
        <taxon>Cyclobacteriaceae</taxon>
    </lineage>
</organism>
<dbReference type="STRING" id="1189612.A33Q_0772"/>
<dbReference type="EMBL" id="ALWO02000016">
    <property type="protein sequence ID" value="EOZ99064.1"/>
    <property type="molecule type" value="Genomic_DNA"/>
</dbReference>
<dbReference type="Proteomes" id="UP000006073">
    <property type="component" value="Unassembled WGS sequence"/>
</dbReference>
<dbReference type="AlphaFoldDB" id="S2DJ56"/>
<sequence>MNLPLVDLKSNSQLERDCQVFETCQVLFLFNVIWSGQLFQSSVLSIVVAYPFNQTLEKFKFNG</sequence>
<keyword evidence="2" id="KW-1185">Reference proteome</keyword>
<protein>
    <submittedName>
        <fullName evidence="1">Uncharacterized protein</fullName>
    </submittedName>
</protein>
<evidence type="ECO:0000313" key="1">
    <source>
        <dbReference type="EMBL" id="EOZ99064.1"/>
    </source>
</evidence>
<comment type="caution">
    <text evidence="1">The sequence shown here is derived from an EMBL/GenBank/DDBJ whole genome shotgun (WGS) entry which is preliminary data.</text>
</comment>
<name>S2DJ56_INDAL</name>
<reference evidence="1 2" key="1">
    <citation type="journal article" date="2013" name="Genome Announc.">
        <title>Draft Genome Sequence of Indibacter alkaliphilus Strain LW1T, Isolated from Lonar Lake, a Haloalkaline Lake in the Buldana District of Maharashtra, India.</title>
        <authorList>
            <person name="Singh A."/>
            <person name="Kumar Jangir P."/>
            <person name="Sharma R."/>
            <person name="Singh A."/>
            <person name="Kumar Pinnaka A."/>
            <person name="Shivaji S."/>
        </authorList>
    </citation>
    <scope>NUCLEOTIDE SEQUENCE [LARGE SCALE GENOMIC DNA]</scope>
    <source>
        <strain evidence="2">CCUG 57479 / KCTC 22604 / LW1</strain>
    </source>
</reference>